<sequence length="300" mass="32354">MINSPQGTPITSEQPGAVSPESMPPDANLIGSGAGTLPEAPAAPPGQPSLVAELAANKGLDLSKPEDLEKMAKTYLEMEKAYHSKRSDTLGDFYGQFEQPGQSAIDRAYMPSATTPPITHASQAPQGNELDEMIRDPRAFFEGLVTQAEQRVMAKAQAQTEALQRLDSMSRQLDAELTADPSYTQGANGFKNWLYNNPQEGMKFRGMPHASQKAFNYYKMLMGDTSFAASAIRSDTASAELRQRQAGMYPGTNSMPPPSTPGNVPEGAQAMANLISNVSGFDVDPQNIIKRIKAKREGRA</sequence>
<evidence type="ECO:0000256" key="1">
    <source>
        <dbReference type="SAM" id="MobiDB-lite"/>
    </source>
</evidence>
<feature type="region of interest" description="Disordered" evidence="1">
    <location>
        <begin position="1"/>
        <end position="48"/>
    </location>
</feature>
<accession>A0A6M3IVN2</accession>
<gene>
    <name evidence="3" type="ORF">MM415A00639_0006</name>
    <name evidence="2" type="ORF">MM415B00913_0021</name>
</gene>
<dbReference type="EMBL" id="MT141447">
    <property type="protein sequence ID" value="QJA61623.1"/>
    <property type="molecule type" value="Genomic_DNA"/>
</dbReference>
<dbReference type="EMBL" id="MT142437">
    <property type="protein sequence ID" value="QJA80821.1"/>
    <property type="molecule type" value="Genomic_DNA"/>
</dbReference>
<proteinExistence type="predicted"/>
<dbReference type="AlphaFoldDB" id="A0A6M3IVN2"/>
<evidence type="ECO:0000313" key="2">
    <source>
        <dbReference type="EMBL" id="QJA61623.1"/>
    </source>
</evidence>
<name>A0A6M3IVN2_9ZZZZ</name>
<protein>
    <submittedName>
        <fullName evidence="2">Uncharacterized protein</fullName>
    </submittedName>
</protein>
<evidence type="ECO:0000313" key="3">
    <source>
        <dbReference type="EMBL" id="QJA80821.1"/>
    </source>
</evidence>
<feature type="compositionally biased region" description="Polar residues" evidence="1">
    <location>
        <begin position="1"/>
        <end position="14"/>
    </location>
</feature>
<reference evidence="2" key="1">
    <citation type="submission" date="2020-03" db="EMBL/GenBank/DDBJ databases">
        <title>The deep terrestrial virosphere.</title>
        <authorList>
            <person name="Holmfeldt K."/>
            <person name="Nilsson E."/>
            <person name="Simone D."/>
            <person name="Lopez-Fernandez M."/>
            <person name="Wu X."/>
            <person name="de Brujin I."/>
            <person name="Lundin D."/>
            <person name="Andersson A."/>
            <person name="Bertilsson S."/>
            <person name="Dopson M."/>
        </authorList>
    </citation>
    <scope>NUCLEOTIDE SEQUENCE</scope>
    <source>
        <strain evidence="3">MM415A00639</strain>
        <strain evidence="2">MM415B00913</strain>
    </source>
</reference>
<organism evidence="2">
    <name type="scientific">viral metagenome</name>
    <dbReference type="NCBI Taxonomy" id="1070528"/>
    <lineage>
        <taxon>unclassified sequences</taxon>
        <taxon>metagenomes</taxon>
        <taxon>organismal metagenomes</taxon>
    </lineage>
</organism>